<dbReference type="AlphaFoldDB" id="A0A2J8QDP0"/>
<evidence type="ECO:0000313" key="1">
    <source>
        <dbReference type="EMBL" id="PNI94390.1"/>
    </source>
</evidence>
<dbReference type="Proteomes" id="UP000236370">
    <property type="component" value="Unassembled WGS sequence"/>
</dbReference>
<reference evidence="1 2" key="1">
    <citation type="submission" date="2017-12" db="EMBL/GenBank/DDBJ databases">
        <title>High-resolution comparative analysis of great ape genomes.</title>
        <authorList>
            <person name="Pollen A."/>
            <person name="Hastie A."/>
            <person name="Hormozdiari F."/>
            <person name="Dougherty M."/>
            <person name="Liu R."/>
            <person name="Chaisson M."/>
            <person name="Hoppe E."/>
            <person name="Hill C."/>
            <person name="Pang A."/>
            <person name="Hillier L."/>
            <person name="Baker C."/>
            <person name="Armstrong J."/>
            <person name="Shendure J."/>
            <person name="Paten B."/>
            <person name="Wilson R."/>
            <person name="Chao H."/>
            <person name="Schneider V."/>
            <person name="Ventura M."/>
            <person name="Kronenberg Z."/>
            <person name="Murali S."/>
            <person name="Gordon D."/>
            <person name="Cantsilieris S."/>
            <person name="Munson K."/>
            <person name="Nelson B."/>
            <person name="Raja A."/>
            <person name="Underwood J."/>
            <person name="Diekhans M."/>
            <person name="Fiddes I."/>
            <person name="Haussler D."/>
            <person name="Eichler E."/>
        </authorList>
    </citation>
    <scope>NUCLEOTIDE SEQUENCE [LARGE SCALE GENOMIC DNA]</scope>
    <source>
        <strain evidence="1">Yerkes chimp pedigree #C0471</strain>
    </source>
</reference>
<comment type="caution">
    <text evidence="1">The sequence shown here is derived from an EMBL/GenBank/DDBJ whole genome shotgun (WGS) entry which is preliminary data.</text>
</comment>
<organism evidence="1 2">
    <name type="scientific">Pan troglodytes</name>
    <name type="common">Chimpanzee</name>
    <dbReference type="NCBI Taxonomy" id="9598"/>
    <lineage>
        <taxon>Eukaryota</taxon>
        <taxon>Metazoa</taxon>
        <taxon>Chordata</taxon>
        <taxon>Craniata</taxon>
        <taxon>Vertebrata</taxon>
        <taxon>Euteleostomi</taxon>
        <taxon>Mammalia</taxon>
        <taxon>Eutheria</taxon>
        <taxon>Euarchontoglires</taxon>
        <taxon>Primates</taxon>
        <taxon>Haplorrhini</taxon>
        <taxon>Catarrhini</taxon>
        <taxon>Hominidae</taxon>
        <taxon>Pan</taxon>
    </lineage>
</organism>
<gene>
    <name evidence="1" type="ORF">CK820_G0033508</name>
</gene>
<proteinExistence type="predicted"/>
<accession>A0A2J8QDP0</accession>
<evidence type="ECO:0000313" key="2">
    <source>
        <dbReference type="Proteomes" id="UP000236370"/>
    </source>
</evidence>
<protein>
    <submittedName>
        <fullName evidence="1">ZFYVE19 isoform 11</fullName>
    </submittedName>
</protein>
<name>A0A2J8QDP0_PANTR</name>
<feature type="non-terminal residue" evidence="1">
    <location>
        <position position="1"/>
    </location>
</feature>
<sequence>LGRRDLSSADPAVLGATMESRCYGCAVKFTLFKKERVFCQCLQVVTTSEL</sequence>
<dbReference type="EMBL" id="NBAG03000046">
    <property type="protein sequence ID" value="PNI94390.1"/>
    <property type="molecule type" value="Genomic_DNA"/>
</dbReference>